<reference evidence="6 8" key="2">
    <citation type="submission" date="2018-06" db="EMBL/GenBank/DDBJ databases">
        <authorList>
            <consortium name="IHU Genomes"/>
        </authorList>
    </citation>
    <scope>NUCLEOTIDE SEQUENCE [LARGE SCALE GENOMIC DNA]</scope>
    <source>
        <strain evidence="6 8">NEC25</strain>
    </source>
</reference>
<keyword evidence="1" id="KW-0238">DNA-binding</keyword>
<feature type="domain" description="HTH merR-type" evidence="2">
    <location>
        <begin position="1"/>
        <end position="69"/>
    </location>
</feature>
<dbReference type="OrthoDB" id="9777497at2"/>
<dbReference type="Gene3D" id="1.10.1660.10">
    <property type="match status" value="1"/>
</dbReference>
<dbReference type="GO" id="GO:0008168">
    <property type="term" value="F:methyltransferase activity"/>
    <property type="evidence" value="ECO:0007669"/>
    <property type="project" value="UniProtKB-KW"/>
</dbReference>
<dbReference type="Proteomes" id="UP000220840">
    <property type="component" value="Unassembled WGS sequence"/>
</dbReference>
<dbReference type="RefSeq" id="WP_058295149.1">
    <property type="nucleotide sequence ID" value="NZ_CAKJVD010000020.1"/>
</dbReference>
<organism evidence="5 7">
    <name type="scientific">Clostridium neonatale</name>
    <dbReference type="NCBI Taxonomy" id="137838"/>
    <lineage>
        <taxon>Bacteria</taxon>
        <taxon>Bacillati</taxon>
        <taxon>Bacillota</taxon>
        <taxon>Clostridia</taxon>
        <taxon>Eubacteriales</taxon>
        <taxon>Clostridiaceae</taxon>
        <taxon>Clostridium</taxon>
    </lineage>
</organism>
<dbReference type="InterPro" id="IPR000551">
    <property type="entry name" value="MerR-type_HTH_dom"/>
</dbReference>
<dbReference type="InterPro" id="IPR029063">
    <property type="entry name" value="SAM-dependent_MTases_sf"/>
</dbReference>
<dbReference type="PRINTS" id="PR00040">
    <property type="entry name" value="HTHMERR"/>
</dbReference>
<dbReference type="PROSITE" id="PS50937">
    <property type="entry name" value="HTH_MERR_2"/>
    <property type="match status" value="1"/>
</dbReference>
<dbReference type="Proteomes" id="UP000789738">
    <property type="component" value="Unassembled WGS sequence"/>
</dbReference>
<name>A0A2A7MH02_9CLOT</name>
<dbReference type="Gene3D" id="3.40.50.150">
    <property type="entry name" value="Vaccinia Virus protein VP39"/>
    <property type="match status" value="1"/>
</dbReference>
<dbReference type="EMBL" id="CAMTCP010000233">
    <property type="protein sequence ID" value="CAI3609947.1"/>
    <property type="molecule type" value="Genomic_DNA"/>
</dbReference>
<gene>
    <name evidence="6" type="primary">mta_2</name>
    <name evidence="4" type="ORF">CNEO2_360039</name>
    <name evidence="3" type="ORF">CNEO_43101</name>
    <name evidence="6" type="ORF">CNEONATNEC25_02239</name>
    <name evidence="5" type="ORF">CQ394_04475</name>
</gene>
<evidence type="ECO:0000313" key="6">
    <source>
        <dbReference type="EMBL" id="VCT84639.1"/>
    </source>
</evidence>
<dbReference type="AlphaFoldDB" id="A0A2A7MH02"/>
<reference evidence="3" key="3">
    <citation type="submission" date="2021-10" db="EMBL/GenBank/DDBJ databases">
        <authorList>
            <person name="Mesa V."/>
        </authorList>
    </citation>
    <scope>NUCLEOTIDE SEQUENCE</scope>
    <source>
        <strain evidence="3">CC3_PB</strain>
    </source>
</reference>
<dbReference type="Proteomes" id="UP001189143">
    <property type="component" value="Unassembled WGS sequence"/>
</dbReference>
<dbReference type="GO" id="GO:0003677">
    <property type="term" value="F:DNA binding"/>
    <property type="evidence" value="ECO:0007669"/>
    <property type="project" value="UniProtKB-KW"/>
</dbReference>
<dbReference type="Proteomes" id="UP000431451">
    <property type="component" value="Unassembled WGS sequence"/>
</dbReference>
<dbReference type="EMBL" id="PDCJ01000001">
    <property type="protein sequence ID" value="PEG30985.1"/>
    <property type="molecule type" value="Genomic_DNA"/>
</dbReference>
<dbReference type="InterPro" id="IPR009061">
    <property type="entry name" value="DNA-bd_dom_put_sf"/>
</dbReference>
<dbReference type="PANTHER" id="PTHR30204">
    <property type="entry name" value="REDOX-CYCLING DRUG-SENSING TRANSCRIPTIONAL ACTIVATOR SOXR"/>
    <property type="match status" value="1"/>
</dbReference>
<evidence type="ECO:0000313" key="5">
    <source>
        <dbReference type="EMBL" id="PEG30985.1"/>
    </source>
</evidence>
<dbReference type="GO" id="GO:0003700">
    <property type="term" value="F:DNA-binding transcription factor activity"/>
    <property type="evidence" value="ECO:0007669"/>
    <property type="project" value="InterPro"/>
</dbReference>
<accession>A0A2A7MH02</accession>
<dbReference type="PANTHER" id="PTHR30204:SF96">
    <property type="entry name" value="CHROMOSOME-ANCHORING PROTEIN RACA"/>
    <property type="match status" value="1"/>
</dbReference>
<reference evidence="5 7" key="1">
    <citation type="submission" date="2017-10" db="EMBL/GenBank/DDBJ databases">
        <title>Effective Description of Clostridium neonatale sp. nov. linked to necrotizing enterocolitis in neonates and a clarification of species assignable to the genus Clostridium (Prazmowski 1880) emend. Lawson and Rainey 2016.</title>
        <authorList>
            <person name="Bernard K."/>
            <person name="Burdz T."/>
            <person name="Wiebe D."/>
            <person name="Balcewich B."/>
            <person name="Alfa M."/>
            <person name="Bernier A.-M."/>
        </authorList>
    </citation>
    <scope>NUCLEOTIDE SEQUENCE [LARGE SCALE GENOMIC DNA]</scope>
    <source>
        <strain evidence="5 7">LCDC99A005</strain>
    </source>
</reference>
<sequence length="386" mass="44727">MKISEFAKRSGVTIKTLLHYEKIGLLIPSSRNENGYRVYLEEDFLKLQQITTLKYIGLSLKEINHIINENNENLENMICIQKKALEEKKKHIEEVIKVFDKAEMQAKENGSLDADSLINIIKITNMESTIKEQYNSDKNLNLRSNLHSYNVNKIDWDVWCFENMKFCKNDKVLELGCGNGKLWLKNKEKIETDLNITLSDFSKSMIKSAKNNLKEINMDFQYKEINAEKIPYKDETFDVIIAEHMIYFVSNIEKALEEIKRVLKPNGKVYITTNSKNTMNELNELCEKFAPNSGLSNNGLSERFNLEEGEKLLKKYFNNVSLNVLEGKIILSESEPLVSYKASTIQGKSILIGKKRIEFKDYLDNYIKENKQILITTKAGIFEIIK</sequence>
<dbReference type="STRING" id="137838.GCA_001458595_02360"/>
<dbReference type="CDD" id="cd02440">
    <property type="entry name" value="AdoMet_MTases"/>
    <property type="match status" value="1"/>
</dbReference>
<dbReference type="EMBL" id="UWJD01000002">
    <property type="protein sequence ID" value="VCT84639.1"/>
    <property type="molecule type" value="Genomic_DNA"/>
</dbReference>
<dbReference type="InterPro" id="IPR025714">
    <property type="entry name" value="Methyltranfer_dom"/>
</dbReference>
<keyword evidence="5" id="KW-0808">Transferase</keyword>
<dbReference type="GeneID" id="68877617"/>
<keyword evidence="7" id="KW-1185">Reference proteome</keyword>
<evidence type="ECO:0000313" key="3">
    <source>
        <dbReference type="EMBL" id="CAG9707587.1"/>
    </source>
</evidence>
<dbReference type="CDD" id="cd01106">
    <property type="entry name" value="HTH_TipAL-Mta"/>
    <property type="match status" value="1"/>
</dbReference>
<protein>
    <submittedName>
        <fullName evidence="6">HTH-type transcriptional activator mta</fullName>
    </submittedName>
    <submittedName>
        <fullName evidence="5">Methyltransferase type 11</fullName>
    </submittedName>
    <submittedName>
        <fullName evidence="3">Methyltransferase, type 11</fullName>
    </submittedName>
</protein>
<evidence type="ECO:0000313" key="4">
    <source>
        <dbReference type="EMBL" id="CAI3609947.1"/>
    </source>
</evidence>
<reference evidence="4" key="4">
    <citation type="submission" date="2022-10" db="EMBL/GenBank/DDBJ databases">
        <authorList>
            <person name="Aires J."/>
            <person name="Mesa V."/>
        </authorList>
    </citation>
    <scope>NUCLEOTIDE SEQUENCE</scope>
    <source>
        <strain evidence="4">Clostridium neonatale JD116</strain>
    </source>
</reference>
<evidence type="ECO:0000256" key="1">
    <source>
        <dbReference type="ARBA" id="ARBA00023125"/>
    </source>
</evidence>
<dbReference type="Pfam" id="PF13411">
    <property type="entry name" value="MerR_1"/>
    <property type="match status" value="1"/>
</dbReference>
<dbReference type="Pfam" id="PF13847">
    <property type="entry name" value="Methyltransf_31"/>
    <property type="match status" value="1"/>
</dbReference>
<proteinExistence type="predicted"/>
<evidence type="ECO:0000313" key="8">
    <source>
        <dbReference type="Proteomes" id="UP000431451"/>
    </source>
</evidence>
<evidence type="ECO:0000313" key="7">
    <source>
        <dbReference type="Proteomes" id="UP000220840"/>
    </source>
</evidence>
<dbReference type="SUPFAM" id="SSF53335">
    <property type="entry name" value="S-adenosyl-L-methionine-dependent methyltransferases"/>
    <property type="match status" value="1"/>
</dbReference>
<keyword evidence="5" id="KW-0489">Methyltransferase</keyword>
<dbReference type="SMART" id="SM00422">
    <property type="entry name" value="HTH_MERR"/>
    <property type="match status" value="1"/>
</dbReference>
<dbReference type="GO" id="GO:0032259">
    <property type="term" value="P:methylation"/>
    <property type="evidence" value="ECO:0007669"/>
    <property type="project" value="UniProtKB-KW"/>
</dbReference>
<dbReference type="InterPro" id="IPR047057">
    <property type="entry name" value="MerR_fam"/>
</dbReference>
<dbReference type="EMBL" id="CAKJVE010000004">
    <property type="protein sequence ID" value="CAG9707587.1"/>
    <property type="molecule type" value="Genomic_DNA"/>
</dbReference>
<evidence type="ECO:0000259" key="2">
    <source>
        <dbReference type="PROSITE" id="PS50937"/>
    </source>
</evidence>
<dbReference type="SUPFAM" id="SSF46955">
    <property type="entry name" value="Putative DNA-binding domain"/>
    <property type="match status" value="1"/>
</dbReference>